<dbReference type="EnsemblMetazoa" id="XM_022813918">
    <property type="protein sequence ID" value="XP_022669653"/>
    <property type="gene ID" value="LOC111253835"/>
</dbReference>
<proteinExistence type="inferred from homology"/>
<dbReference type="InterPro" id="IPR043129">
    <property type="entry name" value="ATPase_NBD"/>
</dbReference>
<evidence type="ECO:0000256" key="1">
    <source>
        <dbReference type="RuleBase" id="RU000487"/>
    </source>
</evidence>
<evidence type="ECO:0008006" key="5">
    <source>
        <dbReference type="Google" id="ProtNLM"/>
    </source>
</evidence>
<dbReference type="EnsemblMetazoa" id="XM_022813915">
    <property type="protein sequence ID" value="XP_022669650"/>
    <property type="gene ID" value="LOC111253835"/>
</dbReference>
<dbReference type="InterPro" id="IPR004000">
    <property type="entry name" value="Actin"/>
</dbReference>
<reference evidence="3" key="1">
    <citation type="submission" date="2021-01" db="UniProtKB">
        <authorList>
            <consortium name="EnsemblMetazoa"/>
        </authorList>
    </citation>
    <scope>IDENTIFICATION</scope>
</reference>
<dbReference type="CDD" id="cd00821">
    <property type="entry name" value="PH"/>
    <property type="match status" value="1"/>
</dbReference>
<dbReference type="Proteomes" id="UP000594260">
    <property type="component" value="Unplaced"/>
</dbReference>
<sequence>MSSLTSAPRGPAATSAGGVPNYLSSTLSTVSSCASMSPISHVSTHTPLSPRALQALLEGDDEAFEDAVVAMDVPSLLELVHALQNSIAVEQRYFDALSLKLESVAPATLEYEKLSTALCASQLQLAKLCTRNMRCFTQQAVRAREDPASLVTTTSTSSDPTLTPSGGSGSCGTTYLKASTSPVFDYDDSLMHDFNAVERLTQDQVHNLLAASGFDNVDVQLRQMLGDSDSVTSDNGNHEALNLQQLELLCAASPESGAGPDEHDYDSVDDADHYDYYIGDPIKELEVIPEEDLEEQYYEEPQRRKIQPLRTSSIHHPHLPMRTPSPRLGSPRHVESDSNSESSETNSVNTVVTEIRQQFSRQQQQSLHNLDSGHNNPNLSSHTADQHQRLFEERAEKVRSAVEKLIRDHQPKISHSTNLLNLIKNFENIAKNNEKVLEKIRHRSAPPRRKIVSSTSYISQEAEHEQERSPAVTLLNPVTVSMLSQQSHLLDHSSPTLKPFNLTSPRKSAASFARESILEQSLEEVMKPLTVQRLELPSSDKLHESANKSPSEKSLKMKETRLTTRQGFSATLKDQLERVTLGRFGQCQMDNINRLEERLNGTLKSIVNGDDTVVGAQALVDNSNDPLDSLANSKIKSLSSTNLCGSEALIPLLKDMYTLQDIAERPSPPEMKGYAHIVLNSKFREKFLHLKDGRIHVFEGEFTQRPLQKVDLTGKCILQLLDDRSIGLDFSSSASPVSATVLQLSSTKERDEWYRHLMAHADISLNFVVPSSRPLSSHKRCLVLDLGSCSVRAGILMDQATLPQVYFPSFLAIDKTSKRAYFGEDALNENIRKNCRLIFPLASVDKVTKLTMDTTYLTHLVNKVLKDLRLSQAELTEYNVQVILPQTYSLSTQAAIAKFFLEDLGVKGLNITHQAICALYAYNTTSGIVVDIGNRLDILPIADGYVVDSGVSRLLNGDQKIIQNLAHELAQKRVSLFNPLDVYMLRHIFQELCYVAPDYVSELQQFNSNPTSFSKAVQLSGLTLLTGADPVIELDQARFSVAEGLFQPQMWGLDCPGLSKLIAKAIMQNSIDMRKQMARSIYLSGGLTLLSGLRERIIADVSRLVPSALKVEVHASPYRLHMAYIGACTMASTGAFDRQCITYSQWRSGPDDCYKSWHVS</sequence>
<dbReference type="RefSeq" id="XP_022669650.1">
    <property type="nucleotide sequence ID" value="XM_022813915.1"/>
</dbReference>
<dbReference type="InParanoid" id="A0A7M7KTK7"/>
<dbReference type="CDD" id="cd10169">
    <property type="entry name" value="ASKHA_NBD_actin-like"/>
    <property type="match status" value="1"/>
</dbReference>
<dbReference type="EnsemblMetazoa" id="XM_022813917">
    <property type="protein sequence ID" value="XP_022669652"/>
    <property type="gene ID" value="LOC111253835"/>
</dbReference>
<feature type="region of interest" description="Disordered" evidence="2">
    <location>
        <begin position="536"/>
        <end position="559"/>
    </location>
</feature>
<dbReference type="SUPFAM" id="SSF53067">
    <property type="entry name" value="Actin-like ATPase domain"/>
    <property type="match status" value="2"/>
</dbReference>
<feature type="compositionally biased region" description="Low complexity" evidence="2">
    <location>
        <begin position="149"/>
        <end position="165"/>
    </location>
</feature>
<dbReference type="GeneID" id="111253835"/>
<dbReference type="Gene3D" id="3.90.640.10">
    <property type="entry name" value="Actin, Chain A, domain 4"/>
    <property type="match status" value="1"/>
</dbReference>
<dbReference type="SUPFAM" id="SSF50729">
    <property type="entry name" value="PH domain-like"/>
    <property type="match status" value="1"/>
</dbReference>
<dbReference type="EnsemblMetazoa" id="XM_022813919">
    <property type="protein sequence ID" value="XP_022669654"/>
    <property type="gene ID" value="LOC111253835"/>
</dbReference>
<feature type="compositionally biased region" description="Low complexity" evidence="2">
    <location>
        <begin position="337"/>
        <end position="366"/>
    </location>
</feature>
<evidence type="ECO:0000256" key="2">
    <source>
        <dbReference type="SAM" id="MobiDB-lite"/>
    </source>
</evidence>
<name>A0A7M7KTK7_VARDE</name>
<dbReference type="RefSeq" id="XP_022669653.1">
    <property type="nucleotide sequence ID" value="XM_022813918.1"/>
</dbReference>
<accession>A0A7M7KTK7</accession>
<evidence type="ECO:0000313" key="3">
    <source>
        <dbReference type="EnsemblMetazoa" id="XP_022669653"/>
    </source>
</evidence>
<keyword evidence="4" id="KW-1185">Reference proteome</keyword>
<dbReference type="RefSeq" id="XP_022669654.1">
    <property type="nucleotide sequence ID" value="XM_022813919.1"/>
</dbReference>
<feature type="compositionally biased region" description="Polar residues" evidence="2">
    <location>
        <begin position="367"/>
        <end position="383"/>
    </location>
</feature>
<dbReference type="PANTHER" id="PTHR11937">
    <property type="entry name" value="ACTIN"/>
    <property type="match status" value="1"/>
</dbReference>
<evidence type="ECO:0000313" key="4">
    <source>
        <dbReference type="Proteomes" id="UP000594260"/>
    </source>
</evidence>
<dbReference type="KEGG" id="vde:111253835"/>
<feature type="region of interest" description="Disordered" evidence="2">
    <location>
        <begin position="297"/>
        <end position="387"/>
    </location>
</feature>
<dbReference type="Gene3D" id="3.30.420.40">
    <property type="match status" value="2"/>
</dbReference>
<dbReference type="OrthoDB" id="337660at2759"/>
<organism evidence="3 4">
    <name type="scientific">Varroa destructor</name>
    <name type="common">Honeybee mite</name>
    <dbReference type="NCBI Taxonomy" id="109461"/>
    <lineage>
        <taxon>Eukaryota</taxon>
        <taxon>Metazoa</taxon>
        <taxon>Ecdysozoa</taxon>
        <taxon>Arthropoda</taxon>
        <taxon>Chelicerata</taxon>
        <taxon>Arachnida</taxon>
        <taxon>Acari</taxon>
        <taxon>Parasitiformes</taxon>
        <taxon>Mesostigmata</taxon>
        <taxon>Gamasina</taxon>
        <taxon>Dermanyssoidea</taxon>
        <taxon>Varroidae</taxon>
        <taxon>Varroa</taxon>
    </lineage>
</organism>
<comment type="similarity">
    <text evidence="1">Belongs to the actin family.</text>
</comment>
<feature type="compositionally biased region" description="Basic and acidic residues" evidence="2">
    <location>
        <begin position="538"/>
        <end position="559"/>
    </location>
</feature>
<dbReference type="SMART" id="SM00268">
    <property type="entry name" value="ACTIN"/>
    <property type="match status" value="1"/>
</dbReference>
<protein>
    <recommendedName>
        <fullName evidence="5">Actin</fullName>
    </recommendedName>
</protein>
<dbReference type="RefSeq" id="XP_022669652.1">
    <property type="nucleotide sequence ID" value="XM_022813917.1"/>
</dbReference>
<dbReference type="RefSeq" id="XP_022669649.1">
    <property type="nucleotide sequence ID" value="XM_022813914.1"/>
</dbReference>
<dbReference type="EnsemblMetazoa" id="XM_022813914">
    <property type="protein sequence ID" value="XP_022669649"/>
    <property type="gene ID" value="LOC111253835"/>
</dbReference>
<dbReference type="AlphaFoldDB" id="A0A7M7KTK7"/>
<dbReference type="Pfam" id="PF00022">
    <property type="entry name" value="Actin"/>
    <property type="match status" value="1"/>
</dbReference>
<feature type="region of interest" description="Disordered" evidence="2">
    <location>
        <begin position="146"/>
        <end position="169"/>
    </location>
</feature>